<accession>A0A098S7F2</accession>
<dbReference type="SUPFAM" id="SSF52540">
    <property type="entry name" value="P-loop containing nucleoside triphosphate hydrolases"/>
    <property type="match status" value="1"/>
</dbReference>
<proteinExistence type="predicted"/>
<keyword evidence="2" id="KW-1185">Reference proteome</keyword>
<dbReference type="AlphaFoldDB" id="A0A098S7F2"/>
<comment type="caution">
    <text evidence="1">The sequence shown here is derived from an EMBL/GenBank/DDBJ whole genome shotgun (WGS) entry which is preliminary data.</text>
</comment>
<dbReference type="Proteomes" id="UP000029736">
    <property type="component" value="Unassembled WGS sequence"/>
</dbReference>
<dbReference type="Pfam" id="PF13177">
    <property type="entry name" value="DNA_pol3_delta2"/>
    <property type="match status" value="1"/>
</dbReference>
<evidence type="ECO:0000313" key="2">
    <source>
        <dbReference type="Proteomes" id="UP000029736"/>
    </source>
</evidence>
<dbReference type="RefSeq" id="WP_044220192.1">
    <property type="nucleotide sequence ID" value="NZ_JBKAGJ010000037.1"/>
</dbReference>
<dbReference type="EMBL" id="JPOS01000026">
    <property type="protein sequence ID" value="KGE88031.1"/>
    <property type="molecule type" value="Genomic_DNA"/>
</dbReference>
<dbReference type="InterPro" id="IPR027417">
    <property type="entry name" value="P-loop_NTPase"/>
</dbReference>
<dbReference type="InterPro" id="IPR050238">
    <property type="entry name" value="DNA_Rep/Repair_Clamp_Loader"/>
</dbReference>
<organism evidence="1 2">
    <name type="scientific">Phaeodactylibacter xiamenensis</name>
    <dbReference type="NCBI Taxonomy" id="1524460"/>
    <lineage>
        <taxon>Bacteria</taxon>
        <taxon>Pseudomonadati</taxon>
        <taxon>Bacteroidota</taxon>
        <taxon>Saprospiria</taxon>
        <taxon>Saprospirales</taxon>
        <taxon>Haliscomenobacteraceae</taxon>
        <taxon>Phaeodactylibacter</taxon>
    </lineage>
</organism>
<dbReference type="GO" id="GO:0006261">
    <property type="term" value="P:DNA-templated DNA replication"/>
    <property type="evidence" value="ECO:0007669"/>
    <property type="project" value="TreeGrafter"/>
</dbReference>
<dbReference type="PANTHER" id="PTHR11669">
    <property type="entry name" value="REPLICATION FACTOR C / DNA POLYMERASE III GAMMA-TAU SUBUNIT"/>
    <property type="match status" value="1"/>
</dbReference>
<dbReference type="Gene3D" id="3.40.50.300">
    <property type="entry name" value="P-loop containing nucleotide triphosphate hydrolases"/>
    <property type="match status" value="1"/>
</dbReference>
<evidence type="ECO:0000313" key="1">
    <source>
        <dbReference type="EMBL" id="KGE88031.1"/>
    </source>
</evidence>
<dbReference type="STRING" id="1524460.IX84_11580"/>
<sequence length="382" mass="42796">MRFSDIIGQPAVKDRLRLMASGGRMPHALLLLGPEGSGKLAMAMAFAQYVLCANPDGSDACGKCPSCIKASKLVHPDLHFSYPTVGSKMTSEAFLPQWRSAVAENPYLNANEWLQHIGAENKQGNITKEECVNIIRKLSLKTFESTHKVLILWLPEYLGKEGNRLLKLIEEPPERTLFILVAERQELILNTILSRCQIVNVRALSDEAIQQGLVQSGVAEAQAAGIAYLANGNYNEALKLAQHNENDHARLFLQWMRNGYQGNPVKMVKWSEDFAGQGRENQKHFLQYALHFLREITLLIAAGPGVKVRLQNQELESAKKMAGVMDLDQAEQLMQLFSDCIFAVERNANPKVLFLDASIQMNHILKRKQPDTYKGLSAQRLY</sequence>
<dbReference type="OrthoDB" id="9811073at2"/>
<gene>
    <name evidence="1" type="ORF">IX84_11580</name>
</gene>
<reference evidence="1 2" key="1">
    <citation type="journal article" date="2014" name="Int. J. Syst. Evol. Microbiol.">
        <title>Phaeodactylibacter xiamenensis gen. nov., sp. nov., a member of the family Saprospiraceae isolated from the marine alga Phaeodactylum tricornutum.</title>
        <authorList>
            <person name="Chen Z.Jr."/>
            <person name="Lei X."/>
            <person name="Lai Q."/>
            <person name="Li Y."/>
            <person name="Zhang B."/>
            <person name="Zhang J."/>
            <person name="Zhang H."/>
            <person name="Yang L."/>
            <person name="Zheng W."/>
            <person name="Tian Y."/>
            <person name="Yu Z."/>
            <person name="Xu H.Jr."/>
            <person name="Zheng T."/>
        </authorList>
    </citation>
    <scope>NUCLEOTIDE SEQUENCE [LARGE SCALE GENOMIC DNA]</scope>
    <source>
        <strain evidence="1 2">KD52</strain>
    </source>
</reference>
<protein>
    <submittedName>
        <fullName evidence="1">DNA polymerase III gamma/tau subunits-like protein</fullName>
    </submittedName>
</protein>
<name>A0A098S7F2_9BACT</name>
<dbReference type="PANTHER" id="PTHR11669:SF8">
    <property type="entry name" value="DNA POLYMERASE III SUBUNIT DELTA"/>
    <property type="match status" value="1"/>
</dbReference>